<dbReference type="Proteomes" id="UP000018208">
    <property type="component" value="Unassembled WGS sequence"/>
</dbReference>
<keyword evidence="4" id="KW-1185">Reference proteome</keyword>
<sequence length="155" mass="17890">MDSSPDQELKSNIRLGGDRVQSAKRSRASEPMQEDDLPQVIQKIRLVNEEANGCVSQMRDFNTKISETISGLAKKQILVSGEQSIEPRICEMYKQLMKVQLQIQQPEQNQLSLVKMDERLSKIEQMDVKTTMKIRDEIQRIKEMLMNVLKIKGQK</sequence>
<reference evidence="3" key="2">
    <citation type="submission" date="2020-12" db="EMBL/GenBank/DDBJ databases">
        <title>New Spironucleus salmonicida genome in near-complete chromosomes.</title>
        <authorList>
            <person name="Xu F."/>
            <person name="Kurt Z."/>
            <person name="Jimenez-Gonzalez A."/>
            <person name="Astvaldsson A."/>
            <person name="Andersson J.O."/>
            <person name="Svard S.G."/>
        </authorList>
    </citation>
    <scope>NUCLEOTIDE SEQUENCE</scope>
    <source>
        <strain evidence="3">ATCC 50377</strain>
    </source>
</reference>
<evidence type="ECO:0000313" key="4">
    <source>
        <dbReference type="Proteomes" id="UP000018208"/>
    </source>
</evidence>
<protein>
    <submittedName>
        <fullName evidence="2">Uncharacterized protein</fullName>
    </submittedName>
</protein>
<accession>V6LRZ1</accession>
<gene>
    <name evidence="2" type="ORF">SS50377_12984</name>
    <name evidence="3" type="ORF">SS50377_21989</name>
</gene>
<dbReference type="AlphaFoldDB" id="V6LRZ1"/>
<evidence type="ECO:0000256" key="1">
    <source>
        <dbReference type="SAM" id="MobiDB-lite"/>
    </source>
</evidence>
<feature type="region of interest" description="Disordered" evidence="1">
    <location>
        <begin position="1"/>
        <end position="36"/>
    </location>
</feature>
<name>V6LRZ1_9EUKA</name>
<proteinExistence type="predicted"/>
<organism evidence="2">
    <name type="scientific">Spironucleus salmonicida</name>
    <dbReference type="NCBI Taxonomy" id="348837"/>
    <lineage>
        <taxon>Eukaryota</taxon>
        <taxon>Metamonada</taxon>
        <taxon>Diplomonadida</taxon>
        <taxon>Hexamitidae</taxon>
        <taxon>Hexamitinae</taxon>
        <taxon>Spironucleus</taxon>
    </lineage>
</organism>
<evidence type="ECO:0000313" key="2">
    <source>
        <dbReference type="EMBL" id="EST47028.1"/>
    </source>
</evidence>
<dbReference type="VEuPathDB" id="GiardiaDB:SS50377_21989"/>
<dbReference type="EMBL" id="KI546053">
    <property type="protein sequence ID" value="EST47028.1"/>
    <property type="molecule type" value="Genomic_DNA"/>
</dbReference>
<evidence type="ECO:0000313" key="3">
    <source>
        <dbReference type="EMBL" id="KAH0576425.1"/>
    </source>
</evidence>
<reference evidence="2 3" key="1">
    <citation type="journal article" date="2014" name="PLoS Genet.">
        <title>The Genome of Spironucleus salmonicida Highlights a Fish Pathogen Adapted to Fluctuating Environments.</title>
        <authorList>
            <person name="Xu F."/>
            <person name="Jerlstrom-Hultqvist J."/>
            <person name="Einarsson E."/>
            <person name="Astvaldsson A."/>
            <person name="Svard S.G."/>
            <person name="Andersson J.O."/>
        </authorList>
    </citation>
    <scope>NUCLEOTIDE SEQUENCE</scope>
    <source>
        <strain evidence="3">ATCC 50377</strain>
    </source>
</reference>
<dbReference type="EMBL" id="AUWU02000002">
    <property type="protein sequence ID" value="KAH0576425.1"/>
    <property type="molecule type" value="Genomic_DNA"/>
</dbReference>